<dbReference type="EMBL" id="CP012333">
    <property type="protein sequence ID" value="AKU94520.1"/>
    <property type="molecule type" value="Genomic_DNA"/>
</dbReference>
<dbReference type="InterPro" id="IPR009875">
    <property type="entry name" value="PilZ_domain"/>
</dbReference>
<dbReference type="Gene3D" id="2.40.10.220">
    <property type="entry name" value="predicted glycosyltransferase like domains"/>
    <property type="match status" value="1"/>
</dbReference>
<feature type="domain" description="PilZ" evidence="1">
    <location>
        <begin position="75"/>
        <end position="145"/>
    </location>
</feature>
<accession>A0A0K1PLX0</accession>
<dbReference type="GO" id="GO:0035438">
    <property type="term" value="F:cyclic-di-GMP binding"/>
    <property type="evidence" value="ECO:0007669"/>
    <property type="project" value="InterPro"/>
</dbReference>
<dbReference type="Pfam" id="PF07238">
    <property type="entry name" value="PilZ"/>
    <property type="match status" value="1"/>
</dbReference>
<sequence length="168" mass="18640">MWASMELREISIPALRGSMAHDMHRDCVETRGGRGMNDDERPSVRRMSSGVHVVIALDRTSDHNLWSDLMMEEPHGVFIATFHRLTLGTVVHLVLTLEGDPTPLAASGVVRWSSSHREGTDNVAGVGLRFVDLDDAAAAKLARFMSHVREPIVFELEELPMRTRSANG</sequence>
<gene>
    <name evidence="2" type="ORF">AKJ09_01184</name>
</gene>
<evidence type="ECO:0000313" key="2">
    <source>
        <dbReference type="EMBL" id="AKU94520.1"/>
    </source>
</evidence>
<keyword evidence="3" id="KW-1185">Reference proteome</keyword>
<organism evidence="2 3">
    <name type="scientific">Labilithrix luteola</name>
    <dbReference type="NCBI Taxonomy" id="1391654"/>
    <lineage>
        <taxon>Bacteria</taxon>
        <taxon>Pseudomonadati</taxon>
        <taxon>Myxococcota</taxon>
        <taxon>Polyangia</taxon>
        <taxon>Polyangiales</taxon>
        <taxon>Labilitrichaceae</taxon>
        <taxon>Labilithrix</taxon>
    </lineage>
</organism>
<dbReference type="Proteomes" id="UP000064967">
    <property type="component" value="Chromosome"/>
</dbReference>
<protein>
    <recommendedName>
        <fullName evidence="1">PilZ domain-containing protein</fullName>
    </recommendedName>
</protein>
<evidence type="ECO:0000313" key="3">
    <source>
        <dbReference type="Proteomes" id="UP000064967"/>
    </source>
</evidence>
<name>A0A0K1PLX0_9BACT</name>
<proteinExistence type="predicted"/>
<dbReference type="AlphaFoldDB" id="A0A0K1PLX0"/>
<reference evidence="2 3" key="1">
    <citation type="submission" date="2015-08" db="EMBL/GenBank/DDBJ databases">
        <authorList>
            <person name="Babu N.S."/>
            <person name="Beckwith C.J."/>
            <person name="Beseler K.G."/>
            <person name="Brison A."/>
            <person name="Carone J.V."/>
            <person name="Caskin T.P."/>
            <person name="Diamond M."/>
            <person name="Durham M.E."/>
            <person name="Foxe J.M."/>
            <person name="Go M."/>
            <person name="Henderson B.A."/>
            <person name="Jones I.B."/>
            <person name="McGettigan J.A."/>
            <person name="Micheletti S.J."/>
            <person name="Nasrallah M.E."/>
            <person name="Ortiz D."/>
            <person name="Piller C.R."/>
            <person name="Privatt S.R."/>
            <person name="Schneider S.L."/>
            <person name="Sharp S."/>
            <person name="Smith T.C."/>
            <person name="Stanton J.D."/>
            <person name="Ullery H.E."/>
            <person name="Wilson R.J."/>
            <person name="Serrano M.G."/>
            <person name="Buck G."/>
            <person name="Lee V."/>
            <person name="Wang Y."/>
            <person name="Carvalho R."/>
            <person name="Voegtly L."/>
            <person name="Shi R."/>
            <person name="Duckworth R."/>
            <person name="Johnson A."/>
            <person name="Loviza R."/>
            <person name="Walstead R."/>
            <person name="Shah Z."/>
            <person name="Kiflezghi M."/>
            <person name="Wade K."/>
            <person name="Ball S.L."/>
            <person name="Bradley K.W."/>
            <person name="Asai D.J."/>
            <person name="Bowman C.A."/>
            <person name="Russell D.A."/>
            <person name="Pope W.H."/>
            <person name="Jacobs-Sera D."/>
            <person name="Hendrix R.W."/>
            <person name="Hatfull G.F."/>
        </authorList>
    </citation>
    <scope>NUCLEOTIDE SEQUENCE [LARGE SCALE GENOMIC DNA]</scope>
    <source>
        <strain evidence="2 3">DSM 27648</strain>
    </source>
</reference>
<dbReference type="STRING" id="1391654.AKJ09_01184"/>
<evidence type="ECO:0000259" key="1">
    <source>
        <dbReference type="Pfam" id="PF07238"/>
    </source>
</evidence>
<dbReference type="KEGG" id="llu:AKJ09_01184"/>